<dbReference type="EMBL" id="CP064946">
    <property type="protein sequence ID" value="QPH47253.1"/>
    <property type="molecule type" value="Genomic_DNA"/>
</dbReference>
<accession>A0A7S9L4B0</accession>
<sequence length="112" mass="12602">MLDTPHLLAELRSNLRELLTHDLTNPDQDPHLSGVMFFCVTDEQSRQLIERIELLASEAFFDVRGRAITHHMKAVAQEGVLIKRCRSAPADETRISIILSGKGYITVSMARS</sequence>
<proteinExistence type="predicted"/>
<reference evidence="1 2" key="1">
    <citation type="submission" date="2020-11" db="EMBL/GenBank/DDBJ databases">
        <title>Pseudomonas fulva producing VIM-24.</title>
        <authorList>
            <person name="Liu S."/>
        </authorList>
    </citation>
    <scope>NUCLEOTIDE SEQUENCE [LARGE SCALE GENOMIC DNA]</scope>
    <source>
        <strain evidence="1 2">ZDHY414</strain>
    </source>
</reference>
<dbReference type="AlphaFoldDB" id="A0A7S9L4B0"/>
<protein>
    <submittedName>
        <fullName evidence="1">Uncharacterized protein</fullName>
    </submittedName>
</protein>
<name>A0A7S9L4B0_9PSED</name>
<dbReference type="Proteomes" id="UP000594430">
    <property type="component" value="Chromosome"/>
</dbReference>
<organism evidence="1 2">
    <name type="scientific">Pseudomonas fulva</name>
    <dbReference type="NCBI Taxonomy" id="47880"/>
    <lineage>
        <taxon>Bacteria</taxon>
        <taxon>Pseudomonadati</taxon>
        <taxon>Pseudomonadota</taxon>
        <taxon>Gammaproteobacteria</taxon>
        <taxon>Pseudomonadales</taxon>
        <taxon>Pseudomonadaceae</taxon>
        <taxon>Pseudomonas</taxon>
    </lineage>
</organism>
<evidence type="ECO:0000313" key="2">
    <source>
        <dbReference type="Proteomes" id="UP000594430"/>
    </source>
</evidence>
<gene>
    <name evidence="1" type="ORF">IZU98_12525</name>
</gene>
<dbReference type="RefSeq" id="WP_196109950.1">
    <property type="nucleotide sequence ID" value="NZ_CANLYG010000034.1"/>
</dbReference>
<evidence type="ECO:0000313" key="1">
    <source>
        <dbReference type="EMBL" id="QPH47253.1"/>
    </source>
</evidence>